<protein>
    <recommendedName>
        <fullName evidence="3">Carbohydrate kinase PfkB domain-containing protein</fullName>
    </recommendedName>
</protein>
<keyword evidence="5" id="KW-1185">Reference proteome</keyword>
<dbReference type="FunFam" id="3.40.1190.20:FF:000072">
    <property type="entry name" value="AT09463p"/>
    <property type="match status" value="1"/>
</dbReference>
<dbReference type="AlphaFoldDB" id="A0A0F7TLC1"/>
<evidence type="ECO:0000256" key="2">
    <source>
        <dbReference type="ARBA" id="ARBA00022777"/>
    </source>
</evidence>
<dbReference type="InterPro" id="IPR029056">
    <property type="entry name" value="Ribokinase-like"/>
</dbReference>
<dbReference type="InterPro" id="IPR011611">
    <property type="entry name" value="PfkB_dom"/>
</dbReference>
<name>A0A0F7TLC1_PENBI</name>
<dbReference type="PANTHER" id="PTHR42774:SF3">
    <property type="entry name" value="KETOHEXOKINASE"/>
    <property type="match status" value="1"/>
</dbReference>
<dbReference type="CDD" id="cd01939">
    <property type="entry name" value="Ketohexokinase"/>
    <property type="match status" value="1"/>
</dbReference>
<dbReference type="InterPro" id="IPR052562">
    <property type="entry name" value="Ketohexokinase-related"/>
</dbReference>
<dbReference type="PANTHER" id="PTHR42774">
    <property type="entry name" value="PHOSPHOTRANSFERASE SYSTEM TRANSPORT PROTEIN"/>
    <property type="match status" value="1"/>
</dbReference>
<evidence type="ECO:0000259" key="3">
    <source>
        <dbReference type="Pfam" id="PF00294"/>
    </source>
</evidence>
<proteinExistence type="predicted"/>
<dbReference type="STRING" id="104259.A0A0F7TLC1"/>
<feature type="domain" description="Carbohydrate kinase PfkB" evidence="3">
    <location>
        <begin position="2"/>
        <end position="302"/>
    </location>
</feature>
<evidence type="ECO:0000256" key="1">
    <source>
        <dbReference type="ARBA" id="ARBA00022679"/>
    </source>
</evidence>
<dbReference type="PROSITE" id="PS00584">
    <property type="entry name" value="PFKB_KINASES_2"/>
    <property type="match status" value="1"/>
</dbReference>
<evidence type="ECO:0000313" key="4">
    <source>
        <dbReference type="EMBL" id="CEJ56681.1"/>
    </source>
</evidence>
<keyword evidence="1" id="KW-0808">Transferase</keyword>
<dbReference type="Pfam" id="PF00294">
    <property type="entry name" value="PfkB"/>
    <property type="match status" value="1"/>
</dbReference>
<evidence type="ECO:0000313" key="5">
    <source>
        <dbReference type="Proteomes" id="UP000042958"/>
    </source>
</evidence>
<dbReference type="Gene3D" id="3.40.1190.20">
    <property type="match status" value="1"/>
</dbReference>
<gene>
    <name evidence="4" type="ORF">PMG11_02881</name>
</gene>
<dbReference type="SUPFAM" id="SSF53613">
    <property type="entry name" value="Ribokinase-like"/>
    <property type="match status" value="1"/>
</dbReference>
<reference evidence="5" key="1">
    <citation type="journal article" date="2015" name="Genome Announc.">
        <title>Draft genome sequence of the fungus Penicillium brasilianum MG11.</title>
        <authorList>
            <person name="Horn F."/>
            <person name="Linde J."/>
            <person name="Mattern D.J."/>
            <person name="Walther G."/>
            <person name="Guthke R."/>
            <person name="Brakhage A.A."/>
            <person name="Valiante V."/>
        </authorList>
    </citation>
    <scope>NUCLEOTIDE SEQUENCE [LARGE SCALE GENOMIC DNA]</scope>
    <source>
        <strain evidence="5">MG11</strain>
    </source>
</reference>
<dbReference type="InterPro" id="IPR002173">
    <property type="entry name" value="Carboh/pur_kinase_PfkB_CS"/>
</dbReference>
<organism evidence="4 5">
    <name type="scientific">Penicillium brasilianum</name>
    <dbReference type="NCBI Taxonomy" id="104259"/>
    <lineage>
        <taxon>Eukaryota</taxon>
        <taxon>Fungi</taxon>
        <taxon>Dikarya</taxon>
        <taxon>Ascomycota</taxon>
        <taxon>Pezizomycotina</taxon>
        <taxon>Eurotiomycetes</taxon>
        <taxon>Eurotiomycetidae</taxon>
        <taxon>Eurotiales</taxon>
        <taxon>Aspergillaceae</taxon>
        <taxon>Penicillium</taxon>
    </lineage>
</organism>
<dbReference type="GO" id="GO:0004454">
    <property type="term" value="F:ketohexokinase activity"/>
    <property type="evidence" value="ECO:0007669"/>
    <property type="project" value="InterPro"/>
</dbReference>
<dbReference type="OrthoDB" id="204058at2759"/>
<dbReference type="InterPro" id="IPR034093">
    <property type="entry name" value="KHK"/>
</dbReference>
<sequence length="314" mass="34982">MLVAIGACYLDTILTTQYYPGEDEKLRATNVTRRRGGNCPNMLEVLQQLTFHESTVEELPLALITILPAKSSIASQQIKSAFGTRVNLDHCIYREEFEEPASCYIIKSQSTGSRTIVNYNSLTEMTLEEFTGVANELGPKARWFHFEGRTPEITLQFIHYLRKNYPSLKVSVEIEKPGRQGLQELAEEADVVFYSKIWAKDLGYRTAEMCLREQSTRVHKASLLCCTWGEAGASALEPNTGNFVNVAAYTTENFQVIDPIGAGDTFIAGMLYALNCKGKDWDLSKKLAFANRVAGMKVSQEGFAGLDRALASFV</sequence>
<dbReference type="Proteomes" id="UP000042958">
    <property type="component" value="Unassembled WGS sequence"/>
</dbReference>
<dbReference type="EMBL" id="CDHK01000002">
    <property type="protein sequence ID" value="CEJ56681.1"/>
    <property type="molecule type" value="Genomic_DNA"/>
</dbReference>
<accession>A0A0F7TLC1</accession>
<dbReference type="GO" id="GO:0006000">
    <property type="term" value="P:fructose metabolic process"/>
    <property type="evidence" value="ECO:0007669"/>
    <property type="project" value="InterPro"/>
</dbReference>
<keyword evidence="2" id="KW-0418">Kinase</keyword>